<keyword evidence="3" id="KW-1185">Reference proteome</keyword>
<feature type="domain" description="BPL/LPL catalytic" evidence="1">
    <location>
        <begin position="109"/>
        <end position="223"/>
    </location>
</feature>
<name>A0ABD1LLB3_9FABA</name>
<proteinExistence type="predicted"/>
<evidence type="ECO:0000313" key="2">
    <source>
        <dbReference type="EMBL" id="KAL2324286.1"/>
    </source>
</evidence>
<accession>A0ABD1LLB3</accession>
<dbReference type="Gene3D" id="3.30.930.10">
    <property type="entry name" value="Bira Bifunctional Protein, Domain 2"/>
    <property type="match status" value="1"/>
</dbReference>
<evidence type="ECO:0000259" key="1">
    <source>
        <dbReference type="PROSITE" id="PS51733"/>
    </source>
</evidence>
<dbReference type="Proteomes" id="UP001603857">
    <property type="component" value="Unassembled WGS sequence"/>
</dbReference>
<reference evidence="2 3" key="1">
    <citation type="submission" date="2024-08" db="EMBL/GenBank/DDBJ databases">
        <title>Insights into the chromosomal genome structure of Flemingia macrophylla.</title>
        <authorList>
            <person name="Ding Y."/>
            <person name="Zhao Y."/>
            <person name="Bi W."/>
            <person name="Wu M."/>
            <person name="Zhao G."/>
            <person name="Gong Y."/>
            <person name="Li W."/>
            <person name="Zhang P."/>
        </authorList>
    </citation>
    <scope>NUCLEOTIDE SEQUENCE [LARGE SCALE GENOMIC DNA]</scope>
    <source>
        <strain evidence="2">DYQJB</strain>
        <tissue evidence="2">Leaf</tissue>
    </source>
</reference>
<comment type="caution">
    <text evidence="2">The sequence shown here is derived from an EMBL/GenBank/DDBJ whole genome shotgun (WGS) entry which is preliminary data.</text>
</comment>
<gene>
    <name evidence="2" type="ORF">Fmac_023344</name>
</gene>
<dbReference type="EMBL" id="JBGMDY010000008">
    <property type="protein sequence ID" value="KAL2324286.1"/>
    <property type="molecule type" value="Genomic_DNA"/>
</dbReference>
<dbReference type="InterPro" id="IPR045864">
    <property type="entry name" value="aa-tRNA-synth_II/BPL/LPL"/>
</dbReference>
<dbReference type="PANTHER" id="PTHR10993:SF15">
    <property type="entry name" value="OCTANOYLTRANSFERASE LIP2, MITOCHONDRIAL"/>
    <property type="match status" value="1"/>
</dbReference>
<dbReference type="PROSITE" id="PS51733">
    <property type="entry name" value="BPL_LPL_CATALYTIC"/>
    <property type="match status" value="1"/>
</dbReference>
<evidence type="ECO:0000313" key="3">
    <source>
        <dbReference type="Proteomes" id="UP001603857"/>
    </source>
</evidence>
<dbReference type="AlphaFoldDB" id="A0ABD1LLB3"/>
<dbReference type="PANTHER" id="PTHR10993">
    <property type="entry name" value="OCTANOYLTRANSFERASE"/>
    <property type="match status" value="1"/>
</dbReference>
<dbReference type="InterPro" id="IPR004143">
    <property type="entry name" value="BPL_LPL_catalytic"/>
</dbReference>
<sequence>MATVTIFISTQMLSDLMQASQKRKRKTRMTSRSHFKQLGLVCNATYKEKHVAQLQFFNLECFTRQSVQTCINGSRVFMKDHEATDFSITDTFHREQCEASARKAGPRLKTLEEILHSSVFATPPYIHWWQKANCSQFVKPQSELEKVGAELHYTQRGRDITFHGPHQAILYPIESFCNMGLSAWNVVEKIELTMIELTALYGVKAYRGQSGETMAFNIDPDLS</sequence>
<dbReference type="SUPFAM" id="SSF55681">
    <property type="entry name" value="Class II aaRS and biotin synthetases"/>
    <property type="match status" value="1"/>
</dbReference>
<organism evidence="2 3">
    <name type="scientific">Flemingia macrophylla</name>
    <dbReference type="NCBI Taxonomy" id="520843"/>
    <lineage>
        <taxon>Eukaryota</taxon>
        <taxon>Viridiplantae</taxon>
        <taxon>Streptophyta</taxon>
        <taxon>Embryophyta</taxon>
        <taxon>Tracheophyta</taxon>
        <taxon>Spermatophyta</taxon>
        <taxon>Magnoliopsida</taxon>
        <taxon>eudicotyledons</taxon>
        <taxon>Gunneridae</taxon>
        <taxon>Pentapetalae</taxon>
        <taxon>rosids</taxon>
        <taxon>fabids</taxon>
        <taxon>Fabales</taxon>
        <taxon>Fabaceae</taxon>
        <taxon>Papilionoideae</taxon>
        <taxon>50 kb inversion clade</taxon>
        <taxon>NPAAA clade</taxon>
        <taxon>indigoferoid/millettioid clade</taxon>
        <taxon>Phaseoleae</taxon>
        <taxon>Flemingia</taxon>
    </lineage>
</organism>
<protein>
    <recommendedName>
        <fullName evidence="1">BPL/LPL catalytic domain-containing protein</fullName>
    </recommendedName>
</protein>